<dbReference type="InterPro" id="IPR014756">
    <property type="entry name" value="Ig_E-set"/>
</dbReference>
<dbReference type="Proteomes" id="UP000314616">
    <property type="component" value="Chromosome"/>
</dbReference>
<dbReference type="InterPro" id="IPR002909">
    <property type="entry name" value="IPT_dom"/>
</dbReference>
<sequence length="168" mass="16171">MVLRPDAGEGRPPCPTDITISPTSGPAGTPVTITGDHLEFVTTVIVDLGGGNVQQDFVELGQRQVTVTMPAPSGAATAEVLVGVDPNEWQLGRATFTFEPGAGDGGDTGDGTDPGDGGDPGDGTDPGDGGDPGDGTDPGDGGDPGDGTDPGGPEATSGGDGEADSGAG</sequence>
<dbReference type="InterPro" id="IPR013783">
    <property type="entry name" value="Ig-like_fold"/>
</dbReference>
<protein>
    <recommendedName>
        <fullName evidence="2">IPT/TIG domain-containing protein</fullName>
    </recommendedName>
</protein>
<evidence type="ECO:0000259" key="2">
    <source>
        <dbReference type="Pfam" id="PF01833"/>
    </source>
</evidence>
<dbReference type="Gene3D" id="2.60.40.10">
    <property type="entry name" value="Immunoglobulins"/>
    <property type="match status" value="1"/>
</dbReference>
<dbReference type="EMBL" id="CP040915">
    <property type="protein sequence ID" value="QDC26530.1"/>
    <property type="molecule type" value="Genomic_DNA"/>
</dbReference>
<gene>
    <name evidence="3" type="ORF">FE374_05190</name>
</gene>
<name>A0A5B8C8U4_9MICO</name>
<accession>A0A5B8C8U4</accession>
<reference evidence="3 4" key="1">
    <citation type="submission" date="2019-05" db="EMBL/GenBank/DDBJ databases">
        <title>Georgenia *** sp. nov., and Georgenia *** sp. nov., isolated from the intestinal contents of plateau pika (Ochotona curzoniae) in the Qinghai-Tibet plateau of China.</title>
        <authorList>
            <person name="Tian Z."/>
        </authorList>
    </citation>
    <scope>NUCLEOTIDE SEQUENCE [LARGE SCALE GENOMIC DNA]</scope>
    <source>
        <strain evidence="3 4">Z443</strain>
    </source>
</reference>
<evidence type="ECO:0000313" key="3">
    <source>
        <dbReference type="EMBL" id="QDC26530.1"/>
    </source>
</evidence>
<feature type="region of interest" description="Disordered" evidence="1">
    <location>
        <begin position="96"/>
        <end position="168"/>
    </location>
</feature>
<organism evidence="3 4">
    <name type="scientific">Georgenia yuyongxinii</name>
    <dbReference type="NCBI Taxonomy" id="2589797"/>
    <lineage>
        <taxon>Bacteria</taxon>
        <taxon>Bacillati</taxon>
        <taxon>Actinomycetota</taxon>
        <taxon>Actinomycetes</taxon>
        <taxon>Micrococcales</taxon>
        <taxon>Bogoriellaceae</taxon>
        <taxon>Georgenia</taxon>
    </lineage>
</organism>
<dbReference type="CDD" id="cd00102">
    <property type="entry name" value="IPT"/>
    <property type="match status" value="1"/>
</dbReference>
<dbReference type="AlphaFoldDB" id="A0A5B8C8U4"/>
<feature type="domain" description="IPT/TIG" evidence="2">
    <location>
        <begin position="19"/>
        <end position="98"/>
    </location>
</feature>
<feature type="compositionally biased region" description="Gly residues" evidence="1">
    <location>
        <begin position="102"/>
        <end position="150"/>
    </location>
</feature>
<dbReference type="GO" id="GO:0005975">
    <property type="term" value="P:carbohydrate metabolic process"/>
    <property type="evidence" value="ECO:0007669"/>
    <property type="project" value="UniProtKB-ARBA"/>
</dbReference>
<evidence type="ECO:0000256" key="1">
    <source>
        <dbReference type="SAM" id="MobiDB-lite"/>
    </source>
</evidence>
<dbReference type="KEGG" id="gyu:FE374_05190"/>
<evidence type="ECO:0000313" key="4">
    <source>
        <dbReference type="Proteomes" id="UP000314616"/>
    </source>
</evidence>
<proteinExistence type="predicted"/>
<dbReference type="SUPFAM" id="SSF81296">
    <property type="entry name" value="E set domains"/>
    <property type="match status" value="1"/>
</dbReference>
<dbReference type="Pfam" id="PF01833">
    <property type="entry name" value="TIG"/>
    <property type="match status" value="1"/>
</dbReference>